<proteinExistence type="inferred from homology"/>
<dbReference type="PANTHER" id="PTHR14096:SF59">
    <property type="entry name" value="APOLIPOPROTEIN L, 1 ISOFORM X1"/>
    <property type="match status" value="1"/>
</dbReference>
<keyword evidence="2" id="KW-0812">Transmembrane</keyword>
<reference evidence="3 4" key="1">
    <citation type="submission" date="2020-10" db="EMBL/GenBank/DDBJ databases">
        <title>Pygocentrus nattereri (red-bellied piranha) genome, fPygNat1, primary haplotype.</title>
        <authorList>
            <person name="Myers G."/>
            <person name="Meyer A."/>
            <person name="Karagic N."/>
            <person name="Pippel M."/>
            <person name="Winkler S."/>
            <person name="Tracey A."/>
            <person name="Wood J."/>
            <person name="Formenti G."/>
            <person name="Howe K."/>
            <person name="Fedrigo O."/>
            <person name="Jarvis E.D."/>
        </authorList>
    </citation>
    <scope>NUCLEOTIDE SEQUENCE [LARGE SCALE GENOMIC DNA]</scope>
</reference>
<dbReference type="InterPro" id="IPR008405">
    <property type="entry name" value="ApoL"/>
</dbReference>
<dbReference type="GO" id="GO:0042157">
    <property type="term" value="P:lipoprotein metabolic process"/>
    <property type="evidence" value="ECO:0007669"/>
    <property type="project" value="InterPro"/>
</dbReference>
<feature type="transmembrane region" description="Helical" evidence="2">
    <location>
        <begin position="12"/>
        <end position="31"/>
    </location>
</feature>
<protein>
    <submittedName>
        <fullName evidence="3">Uncharacterized protein</fullName>
    </submittedName>
</protein>
<keyword evidence="2" id="KW-0472">Membrane</keyword>
<dbReference type="GO" id="GO:0008289">
    <property type="term" value="F:lipid binding"/>
    <property type="evidence" value="ECO:0007669"/>
    <property type="project" value="InterPro"/>
</dbReference>
<evidence type="ECO:0000313" key="3">
    <source>
        <dbReference type="Ensembl" id="ENSPNAP00000000288.1"/>
    </source>
</evidence>
<organism evidence="3 4">
    <name type="scientific">Pygocentrus nattereri</name>
    <name type="common">Red-bellied piranha</name>
    <dbReference type="NCBI Taxonomy" id="42514"/>
    <lineage>
        <taxon>Eukaryota</taxon>
        <taxon>Metazoa</taxon>
        <taxon>Chordata</taxon>
        <taxon>Craniata</taxon>
        <taxon>Vertebrata</taxon>
        <taxon>Euteleostomi</taxon>
        <taxon>Actinopterygii</taxon>
        <taxon>Neopterygii</taxon>
        <taxon>Teleostei</taxon>
        <taxon>Ostariophysi</taxon>
        <taxon>Characiformes</taxon>
        <taxon>Characoidei</taxon>
        <taxon>Pygocentrus</taxon>
    </lineage>
</organism>
<dbReference type="Proteomes" id="UP001501920">
    <property type="component" value="Chromosome 30"/>
</dbReference>
<evidence type="ECO:0000313" key="4">
    <source>
        <dbReference type="Proteomes" id="UP001501920"/>
    </source>
</evidence>
<sequence length="273" mass="29604">MHLPLQPYRSVHFALTCYMMFCLSLSLHRAYTEKAQRVKKALLLYDYLLSDRGNALYDLITALIDVAKNLDKVYKRAKIAGITGGTAGAAGVAAAVGGVLLAPLTMGASLAVAAVGVGVATAGGITGASAAITNKVHNNMDRKRVEKIFSDYTTKMEDIESCVQFISTGMEHLLRHKLQGVERELEKVPGVDPVVWVNAGTISAINKSSGLIQGFALGIDMYFTKDDTQKLKKGSETKFAKQIREVAHQMETTLNELMKVKDKLASAKKKNII</sequence>
<dbReference type="PANTHER" id="PTHR14096">
    <property type="entry name" value="APOLIPOPROTEIN L"/>
    <property type="match status" value="1"/>
</dbReference>
<dbReference type="GO" id="GO:0006869">
    <property type="term" value="P:lipid transport"/>
    <property type="evidence" value="ECO:0007669"/>
    <property type="project" value="InterPro"/>
</dbReference>
<dbReference type="AlphaFoldDB" id="A0A3B4BL55"/>
<reference evidence="3" key="3">
    <citation type="submission" date="2025-09" db="UniProtKB">
        <authorList>
            <consortium name="Ensembl"/>
        </authorList>
    </citation>
    <scope>IDENTIFICATION</scope>
</reference>
<comment type="similarity">
    <text evidence="1">Belongs to the apolipoprotein L family.</text>
</comment>
<evidence type="ECO:0000256" key="2">
    <source>
        <dbReference type="SAM" id="Phobius"/>
    </source>
</evidence>
<reference evidence="3" key="2">
    <citation type="submission" date="2025-08" db="UniProtKB">
        <authorList>
            <consortium name="Ensembl"/>
        </authorList>
    </citation>
    <scope>IDENTIFICATION</scope>
</reference>
<feature type="transmembrane region" description="Helical" evidence="2">
    <location>
        <begin position="79"/>
        <end position="102"/>
    </location>
</feature>
<accession>A0A3B4BL55</accession>
<evidence type="ECO:0000256" key="1">
    <source>
        <dbReference type="ARBA" id="ARBA00010090"/>
    </source>
</evidence>
<dbReference type="Ensembl" id="ENSPNAT00000014117.2">
    <property type="protein sequence ID" value="ENSPNAP00000000288.1"/>
    <property type="gene ID" value="ENSPNAG00000007413.2"/>
</dbReference>
<feature type="transmembrane region" description="Helical" evidence="2">
    <location>
        <begin position="108"/>
        <end position="133"/>
    </location>
</feature>
<dbReference type="OMA" id="MEDIESC"/>
<dbReference type="GO" id="GO:0016020">
    <property type="term" value="C:membrane"/>
    <property type="evidence" value="ECO:0007669"/>
    <property type="project" value="TreeGrafter"/>
</dbReference>
<keyword evidence="4" id="KW-1185">Reference proteome</keyword>
<dbReference type="STRING" id="42514.ENSPNAP00000000288"/>
<dbReference type="GeneTree" id="ENSGT01030000234599"/>
<dbReference type="Pfam" id="PF05461">
    <property type="entry name" value="ApoL"/>
    <property type="match status" value="1"/>
</dbReference>
<dbReference type="GO" id="GO:0005576">
    <property type="term" value="C:extracellular region"/>
    <property type="evidence" value="ECO:0007669"/>
    <property type="project" value="InterPro"/>
</dbReference>
<name>A0A3B4BL55_PYGNA</name>
<keyword evidence="2" id="KW-1133">Transmembrane helix</keyword>